<feature type="region of interest" description="Disordered" evidence="1">
    <location>
        <begin position="718"/>
        <end position="820"/>
    </location>
</feature>
<feature type="domain" description="CRIB" evidence="2">
    <location>
        <begin position="209"/>
        <end position="222"/>
    </location>
</feature>
<feature type="region of interest" description="Disordered" evidence="1">
    <location>
        <begin position="559"/>
        <end position="593"/>
    </location>
</feature>
<evidence type="ECO:0000256" key="1">
    <source>
        <dbReference type="SAM" id="MobiDB-lite"/>
    </source>
</evidence>
<feature type="compositionally biased region" description="Low complexity" evidence="1">
    <location>
        <begin position="113"/>
        <end position="131"/>
    </location>
</feature>
<dbReference type="InterPro" id="IPR000095">
    <property type="entry name" value="CRIB_dom"/>
</dbReference>
<dbReference type="EMBL" id="CDPU01000007">
    <property type="protein sequence ID" value="CEO47271.1"/>
    <property type="molecule type" value="Genomic_DNA"/>
</dbReference>
<feature type="region of interest" description="Disordered" evidence="1">
    <location>
        <begin position="262"/>
        <end position="384"/>
    </location>
</feature>
<feature type="compositionally biased region" description="Polar residues" evidence="1">
    <location>
        <begin position="21"/>
        <end position="40"/>
    </location>
</feature>
<feature type="compositionally biased region" description="Low complexity" evidence="1">
    <location>
        <begin position="86"/>
        <end position="97"/>
    </location>
</feature>
<feature type="compositionally biased region" description="Low complexity" evidence="1">
    <location>
        <begin position="311"/>
        <end position="321"/>
    </location>
</feature>
<feature type="compositionally biased region" description="Polar residues" evidence="1">
    <location>
        <begin position="299"/>
        <end position="310"/>
    </location>
</feature>
<reference evidence="3" key="1">
    <citation type="submission" date="2015-01" db="EMBL/GenBank/DDBJ databases">
        <authorList>
            <person name="Durling Mikael"/>
        </authorList>
    </citation>
    <scope>NUCLEOTIDE SEQUENCE</scope>
</reference>
<feature type="region of interest" description="Disordered" evidence="1">
    <location>
        <begin position="1"/>
        <end position="204"/>
    </location>
</feature>
<feature type="compositionally biased region" description="Low complexity" evidence="1">
    <location>
        <begin position="157"/>
        <end position="179"/>
    </location>
</feature>
<sequence length="820" mass="89412">MPPSEFEGGRRRVASRDGLKTSFSKPFTSHGQKPSLTSISPIEPYNPDIDYMMEPAVDGPPSPERLRQLSNQMKRASNMNRTQGHRAVSSASSPRRAIGIDRPQWEQSIENASSLTRRSSSRSSDSNAPSRGRSERESVQALGRNFFQRSNTATSQMSKRTSSPYSSSGSSMYSTEGPSETGFKDSIIPNIFTRRKQSRDDSVQRKLQISGPFNFQHVTHTNRGHLSTMPSDLADLGVCGDAVSSAGVPGLGLHDAPFFKGSSESLDTEPSLSAPPSRASFVPRHGMPVTGPRRMLKTAKSQDQLRSMATSPPLSSISSDVPSPPVPPRSSSRQSALPDTLGSAASRAMQAAGFRQPQPYSPSLGNDQAPSPAIDMGTSNEDNDRRFSHAITTAGDTAWPLSAAASPLLYDQVLADVPEEEEQQQQQSAHEQSRQSLRGSHSVPILRNFLERPSSATSDTLGEVVAPRAVDADAAGDAAGHMLHDDNWEDVIDYCYEHEAEANFDYQWDRPSMDVTRDLPPESPKTKKTPEALDYDSVVAPGFTSTLFIDEPTSNFSSRASSAAGHASVGNTPHLMPTNNFSLPRGDNRAWKSKSARPTSYASTYKESQGFNLSPSLLIPGDYHQQMMMTESERYEYQGENEVYEEAYRGPYHDDAMGKEPLQSYLQRSSTSTTETVFSSDTTGERHVSANSTFTTLTRLTMSSSTTSLNKMAGIVAEEQSTQSIEGKLDENDKVEDEELGSKDTVGDLTPFPVPPFAKKPFHKSHASESIDRSALQAQELAKPRRPRARTSSLSAQVTPPIGQYALFPRAPVKGTGDRI</sequence>
<accession>A0A0B7JXU0</accession>
<feature type="region of interest" description="Disordered" evidence="1">
    <location>
        <begin position="418"/>
        <end position="441"/>
    </location>
</feature>
<feature type="compositionally biased region" description="Polar residues" evidence="1">
    <location>
        <begin position="68"/>
        <end position="82"/>
    </location>
</feature>
<feature type="compositionally biased region" description="Low complexity" evidence="1">
    <location>
        <begin position="559"/>
        <end position="568"/>
    </location>
</feature>
<evidence type="ECO:0000313" key="3">
    <source>
        <dbReference type="EMBL" id="CEO47271.1"/>
    </source>
</evidence>
<feature type="compositionally biased region" description="Polar residues" evidence="1">
    <location>
        <begin position="147"/>
        <end position="156"/>
    </location>
</feature>
<name>A0A0B7JXU0_BIOOC</name>
<feature type="compositionally biased region" description="Low complexity" evidence="1">
    <location>
        <begin position="424"/>
        <end position="436"/>
    </location>
</feature>
<dbReference type="PROSITE" id="PS50108">
    <property type="entry name" value="CRIB"/>
    <property type="match status" value="1"/>
</dbReference>
<feature type="compositionally biased region" description="Basic and acidic residues" evidence="1">
    <location>
        <begin position="7"/>
        <end position="19"/>
    </location>
</feature>
<protein>
    <recommendedName>
        <fullName evidence="2">CRIB domain-containing protein</fullName>
    </recommendedName>
</protein>
<organism evidence="3">
    <name type="scientific">Bionectria ochroleuca</name>
    <name type="common">Gliocladium roseum</name>
    <dbReference type="NCBI Taxonomy" id="29856"/>
    <lineage>
        <taxon>Eukaryota</taxon>
        <taxon>Fungi</taxon>
        <taxon>Dikarya</taxon>
        <taxon>Ascomycota</taxon>
        <taxon>Pezizomycotina</taxon>
        <taxon>Sordariomycetes</taxon>
        <taxon>Hypocreomycetidae</taxon>
        <taxon>Hypocreales</taxon>
        <taxon>Bionectriaceae</taxon>
        <taxon>Clonostachys</taxon>
    </lineage>
</organism>
<proteinExistence type="predicted"/>
<evidence type="ECO:0000259" key="2">
    <source>
        <dbReference type="PROSITE" id="PS50108"/>
    </source>
</evidence>
<gene>
    <name evidence="3" type="ORF">BN869_000003326_1</name>
</gene>
<dbReference type="AlphaFoldDB" id="A0A0B7JXU0"/>
<feature type="compositionally biased region" description="Polar residues" evidence="1">
    <location>
        <begin position="262"/>
        <end position="271"/>
    </location>
</feature>